<name>A0A210PRB1_MIZYE</name>
<dbReference type="Proteomes" id="UP000242188">
    <property type="component" value="Unassembled WGS sequence"/>
</dbReference>
<dbReference type="EMBL" id="NEDP02005548">
    <property type="protein sequence ID" value="OWF39047.1"/>
    <property type="molecule type" value="Genomic_DNA"/>
</dbReference>
<organism evidence="2 3">
    <name type="scientific">Mizuhopecten yessoensis</name>
    <name type="common">Japanese scallop</name>
    <name type="synonym">Patinopecten yessoensis</name>
    <dbReference type="NCBI Taxonomy" id="6573"/>
    <lineage>
        <taxon>Eukaryota</taxon>
        <taxon>Metazoa</taxon>
        <taxon>Spiralia</taxon>
        <taxon>Lophotrochozoa</taxon>
        <taxon>Mollusca</taxon>
        <taxon>Bivalvia</taxon>
        <taxon>Autobranchia</taxon>
        <taxon>Pteriomorphia</taxon>
        <taxon>Pectinida</taxon>
        <taxon>Pectinoidea</taxon>
        <taxon>Pectinidae</taxon>
        <taxon>Mizuhopecten</taxon>
    </lineage>
</organism>
<keyword evidence="1" id="KW-0472">Membrane</keyword>
<keyword evidence="1" id="KW-0812">Transmembrane</keyword>
<keyword evidence="3" id="KW-1185">Reference proteome</keyword>
<reference evidence="2 3" key="1">
    <citation type="journal article" date="2017" name="Nat. Ecol. Evol.">
        <title>Scallop genome provides insights into evolution of bilaterian karyotype and development.</title>
        <authorList>
            <person name="Wang S."/>
            <person name="Zhang J."/>
            <person name="Jiao W."/>
            <person name="Li J."/>
            <person name="Xun X."/>
            <person name="Sun Y."/>
            <person name="Guo X."/>
            <person name="Huan P."/>
            <person name="Dong B."/>
            <person name="Zhang L."/>
            <person name="Hu X."/>
            <person name="Sun X."/>
            <person name="Wang J."/>
            <person name="Zhao C."/>
            <person name="Wang Y."/>
            <person name="Wang D."/>
            <person name="Huang X."/>
            <person name="Wang R."/>
            <person name="Lv J."/>
            <person name="Li Y."/>
            <person name="Zhang Z."/>
            <person name="Liu B."/>
            <person name="Lu W."/>
            <person name="Hui Y."/>
            <person name="Liang J."/>
            <person name="Zhou Z."/>
            <person name="Hou R."/>
            <person name="Li X."/>
            <person name="Liu Y."/>
            <person name="Li H."/>
            <person name="Ning X."/>
            <person name="Lin Y."/>
            <person name="Zhao L."/>
            <person name="Xing Q."/>
            <person name="Dou J."/>
            <person name="Li Y."/>
            <person name="Mao J."/>
            <person name="Guo H."/>
            <person name="Dou H."/>
            <person name="Li T."/>
            <person name="Mu C."/>
            <person name="Jiang W."/>
            <person name="Fu Q."/>
            <person name="Fu X."/>
            <person name="Miao Y."/>
            <person name="Liu J."/>
            <person name="Yu Q."/>
            <person name="Li R."/>
            <person name="Liao H."/>
            <person name="Li X."/>
            <person name="Kong Y."/>
            <person name="Jiang Z."/>
            <person name="Chourrout D."/>
            <person name="Li R."/>
            <person name="Bao Z."/>
        </authorList>
    </citation>
    <scope>NUCLEOTIDE SEQUENCE [LARGE SCALE GENOMIC DNA]</scope>
    <source>
        <strain evidence="2 3">PY_sf001</strain>
    </source>
</reference>
<accession>A0A210PRB1</accession>
<sequence length="154" mass="17958">MHNPILQRRRSSLFKGQDGTPLNLTAARKRSERDGLLTPERVSPPVALERKSSFRNGEGLTGRVPGTITPPVFVQKKHFMFKHDNYQEQTRENLFSKNYFPKSKARHERAKRHTDELLADDNYKRFVIMTISMSLFIIVVISVSLYQMIYKNFT</sequence>
<evidence type="ECO:0000313" key="3">
    <source>
        <dbReference type="Proteomes" id="UP000242188"/>
    </source>
</evidence>
<gene>
    <name evidence="2" type="ORF">KP79_PYT15153</name>
</gene>
<keyword evidence="1" id="KW-1133">Transmembrane helix</keyword>
<comment type="caution">
    <text evidence="2">The sequence shown here is derived from an EMBL/GenBank/DDBJ whole genome shotgun (WGS) entry which is preliminary data.</text>
</comment>
<evidence type="ECO:0000256" key="1">
    <source>
        <dbReference type="SAM" id="Phobius"/>
    </source>
</evidence>
<proteinExistence type="predicted"/>
<protein>
    <submittedName>
        <fullName evidence="2">Uncharacterized protein</fullName>
    </submittedName>
</protein>
<dbReference type="AlphaFoldDB" id="A0A210PRB1"/>
<feature type="transmembrane region" description="Helical" evidence="1">
    <location>
        <begin position="126"/>
        <end position="149"/>
    </location>
</feature>
<evidence type="ECO:0000313" key="2">
    <source>
        <dbReference type="EMBL" id="OWF39047.1"/>
    </source>
</evidence>